<proteinExistence type="predicted"/>
<gene>
    <name evidence="1" type="ORF">DFO61_3100</name>
</gene>
<dbReference type="EMBL" id="QXDA01000004">
    <property type="protein sequence ID" value="RIA22421.1"/>
    <property type="molecule type" value="Genomic_DNA"/>
</dbReference>
<dbReference type="Proteomes" id="UP000265836">
    <property type="component" value="Unassembled WGS sequence"/>
</dbReference>
<dbReference type="RefSeq" id="WP_119693611.1">
    <property type="nucleotide sequence ID" value="NZ_QXDA01000004.1"/>
</dbReference>
<evidence type="ECO:0000313" key="1">
    <source>
        <dbReference type="EMBL" id="RIA22421.1"/>
    </source>
</evidence>
<sequence>MAKQPFQLDPVTAVGFLGQTVLMELYWADEGERRWRCYHVIGLVLPVPGVFEDGYFLTMPFEGGHDYPLEVHFHLIQTARVIHSRNRHTTAKVLERLQLPQLIQAQQPTEGERHHG</sequence>
<dbReference type="AlphaFoldDB" id="A0A397ML98"/>
<reference evidence="1 2" key="1">
    <citation type="submission" date="2018-08" db="EMBL/GenBank/DDBJ databases">
        <title>Genome sequencing of rice bacterial endophytes.</title>
        <authorList>
            <person name="Venturi V."/>
        </authorList>
    </citation>
    <scope>NUCLEOTIDE SEQUENCE [LARGE SCALE GENOMIC DNA]</scope>
    <source>
        <strain evidence="1 2">E1205</strain>
    </source>
</reference>
<protein>
    <submittedName>
        <fullName evidence="1">Uncharacterized protein</fullName>
    </submittedName>
</protein>
<evidence type="ECO:0000313" key="2">
    <source>
        <dbReference type="Proteomes" id="UP000265836"/>
    </source>
</evidence>
<accession>A0A397ML98</accession>
<comment type="caution">
    <text evidence="1">The sequence shown here is derived from an EMBL/GenBank/DDBJ whole genome shotgun (WGS) entry which is preliminary data.</text>
</comment>
<name>A0A397ML98_ECTOL</name>
<organism evidence="1 2">
    <name type="scientific">Ectopseudomonas oleovorans</name>
    <name type="common">Pseudomonas oleovorans</name>
    <dbReference type="NCBI Taxonomy" id="301"/>
    <lineage>
        <taxon>Bacteria</taxon>
        <taxon>Pseudomonadati</taxon>
        <taxon>Pseudomonadota</taxon>
        <taxon>Gammaproteobacteria</taxon>
        <taxon>Pseudomonadales</taxon>
        <taxon>Pseudomonadaceae</taxon>
        <taxon>Ectopseudomonas</taxon>
    </lineage>
</organism>